<evidence type="ECO:0000256" key="1">
    <source>
        <dbReference type="SAM" id="Phobius"/>
    </source>
</evidence>
<dbReference type="Proteomes" id="UP000509597">
    <property type="component" value="Chromosome"/>
</dbReference>
<feature type="transmembrane region" description="Helical" evidence="1">
    <location>
        <begin position="21"/>
        <end position="39"/>
    </location>
</feature>
<feature type="transmembrane region" description="Helical" evidence="1">
    <location>
        <begin position="45"/>
        <end position="64"/>
    </location>
</feature>
<reference evidence="2 3" key="1">
    <citation type="submission" date="2020-07" db="EMBL/GenBank/DDBJ databases">
        <title>Complete genome sequence of Chitinibacter sp. 2T18.</title>
        <authorList>
            <person name="Bae J.-W."/>
            <person name="Choi J.-W."/>
        </authorList>
    </citation>
    <scope>NUCLEOTIDE SEQUENCE [LARGE SCALE GENOMIC DNA]</scope>
    <source>
        <strain evidence="2 3">2T18</strain>
    </source>
</reference>
<dbReference type="EMBL" id="CP058627">
    <property type="protein sequence ID" value="QLG86977.1"/>
    <property type="molecule type" value="Genomic_DNA"/>
</dbReference>
<keyword evidence="1" id="KW-0472">Membrane</keyword>
<proteinExistence type="predicted"/>
<dbReference type="RefSeq" id="WP_179357063.1">
    <property type="nucleotide sequence ID" value="NZ_CP058627.1"/>
</dbReference>
<protein>
    <submittedName>
        <fullName evidence="2">Uncharacterized protein</fullName>
    </submittedName>
</protein>
<organism evidence="2 3">
    <name type="scientific">Chitinibacter bivalviorum</name>
    <dbReference type="NCBI Taxonomy" id="2739434"/>
    <lineage>
        <taxon>Bacteria</taxon>
        <taxon>Pseudomonadati</taxon>
        <taxon>Pseudomonadota</taxon>
        <taxon>Betaproteobacteria</taxon>
        <taxon>Neisseriales</taxon>
        <taxon>Chitinibacteraceae</taxon>
        <taxon>Chitinibacter</taxon>
    </lineage>
</organism>
<name>A0A7H9BEJ9_9NEIS</name>
<accession>A0A7H9BEJ9</accession>
<keyword evidence="1" id="KW-1133">Transmembrane helix</keyword>
<keyword evidence="3" id="KW-1185">Reference proteome</keyword>
<gene>
    <name evidence="2" type="ORF">HQ393_01255</name>
</gene>
<sequence>MRSEWISIGPKRQKTTNATTLLARIFAMLLCYVLVKIVVENDDWFLSFMLSLLLLIFGYALCLVSEIKFNVVSRTIVTSVTWFGWRIKKRIELPITDFSYIYLMSTGNEARIWQVSLFSTKHSEIGLSTAMYDKEQALAEAERLSHLLGVPNRGFVTFKGGFSQ</sequence>
<dbReference type="KEGG" id="chiz:HQ393_01255"/>
<dbReference type="AlphaFoldDB" id="A0A7H9BEJ9"/>
<keyword evidence="1" id="KW-0812">Transmembrane</keyword>
<evidence type="ECO:0000313" key="3">
    <source>
        <dbReference type="Proteomes" id="UP000509597"/>
    </source>
</evidence>
<evidence type="ECO:0000313" key="2">
    <source>
        <dbReference type="EMBL" id="QLG86977.1"/>
    </source>
</evidence>